<dbReference type="InterPro" id="IPR002716">
    <property type="entry name" value="PIN_dom"/>
</dbReference>
<dbReference type="CDD" id="cd09873">
    <property type="entry name" value="PIN_Pae0151-like"/>
    <property type="match status" value="1"/>
</dbReference>
<gene>
    <name evidence="3" type="ORF">G3569_09015</name>
</gene>
<dbReference type="AlphaFoldDB" id="A0A6M1T5F3"/>
<evidence type="ECO:0000313" key="4">
    <source>
        <dbReference type="Proteomes" id="UP000479132"/>
    </source>
</evidence>
<dbReference type="InterPro" id="IPR044153">
    <property type="entry name" value="PIN_Pae0151-like"/>
</dbReference>
<organism evidence="3 4">
    <name type="scientific">Fodinibius halophilus</name>
    <dbReference type="NCBI Taxonomy" id="1736908"/>
    <lineage>
        <taxon>Bacteria</taxon>
        <taxon>Pseudomonadati</taxon>
        <taxon>Balneolota</taxon>
        <taxon>Balneolia</taxon>
        <taxon>Balneolales</taxon>
        <taxon>Balneolaceae</taxon>
        <taxon>Fodinibius</taxon>
    </lineage>
</organism>
<dbReference type="PANTHER" id="PTHR35901:SF1">
    <property type="entry name" value="EXONUCLEASE VAPC9"/>
    <property type="match status" value="1"/>
</dbReference>
<dbReference type="InterPro" id="IPR051619">
    <property type="entry name" value="TypeII_TA_RNase_PINc/VapC"/>
</dbReference>
<evidence type="ECO:0000259" key="2">
    <source>
        <dbReference type="Pfam" id="PF01850"/>
    </source>
</evidence>
<protein>
    <submittedName>
        <fullName evidence="3">Type II toxin-antitoxin system VapC family toxin</fullName>
    </submittedName>
</protein>
<evidence type="ECO:0000313" key="3">
    <source>
        <dbReference type="EMBL" id="NGP88495.1"/>
    </source>
</evidence>
<proteinExistence type="predicted"/>
<dbReference type="RefSeq" id="WP_165268280.1">
    <property type="nucleotide sequence ID" value="NZ_JAALLS010000010.1"/>
</dbReference>
<evidence type="ECO:0000256" key="1">
    <source>
        <dbReference type="ARBA" id="ARBA00022842"/>
    </source>
</evidence>
<dbReference type="SUPFAM" id="SSF88723">
    <property type="entry name" value="PIN domain-like"/>
    <property type="match status" value="1"/>
</dbReference>
<keyword evidence="1" id="KW-0460">Magnesium</keyword>
<dbReference type="InterPro" id="IPR029060">
    <property type="entry name" value="PIN-like_dom_sf"/>
</dbReference>
<dbReference type="EMBL" id="JAALLS010000010">
    <property type="protein sequence ID" value="NGP88495.1"/>
    <property type="molecule type" value="Genomic_DNA"/>
</dbReference>
<sequence>MSNYVIDASVALKWFIWEEGTEEAHQLLDQLNFFWVPDLFLTEIDAILTKKVRRGELEVSDAFQKRKVFRQLPYKIIPFEEISEFAFHLSTAFPVTFFDATYLAVAVDYEAIFYTADKRLVKGMVDSPFEENIGGLNY</sequence>
<dbReference type="Proteomes" id="UP000479132">
    <property type="component" value="Unassembled WGS sequence"/>
</dbReference>
<dbReference type="PANTHER" id="PTHR35901">
    <property type="entry name" value="RIBONUCLEASE VAPC3"/>
    <property type="match status" value="1"/>
</dbReference>
<keyword evidence="4" id="KW-1185">Reference proteome</keyword>
<dbReference type="Gene3D" id="3.40.50.1010">
    <property type="entry name" value="5'-nuclease"/>
    <property type="match status" value="1"/>
</dbReference>
<comment type="caution">
    <text evidence="3">The sequence shown here is derived from an EMBL/GenBank/DDBJ whole genome shotgun (WGS) entry which is preliminary data.</text>
</comment>
<dbReference type="Pfam" id="PF01850">
    <property type="entry name" value="PIN"/>
    <property type="match status" value="1"/>
</dbReference>
<reference evidence="3 4" key="1">
    <citation type="submission" date="2020-02" db="EMBL/GenBank/DDBJ databases">
        <title>Aliifodinibius halophilus 2W32, complete genome.</title>
        <authorList>
            <person name="Li Y."/>
            <person name="Wu S."/>
        </authorList>
    </citation>
    <scope>NUCLEOTIDE SEQUENCE [LARGE SCALE GENOMIC DNA]</scope>
    <source>
        <strain evidence="3 4">2W32</strain>
    </source>
</reference>
<feature type="domain" description="PIN" evidence="2">
    <location>
        <begin position="4"/>
        <end position="121"/>
    </location>
</feature>
<accession>A0A6M1T5F3</accession>
<name>A0A6M1T5F3_9BACT</name>